<protein>
    <submittedName>
        <fullName evidence="1">Uncharacterized protein</fullName>
    </submittedName>
</protein>
<accession>A0A109NDM8</accession>
<keyword evidence="2" id="KW-1185">Reference proteome</keyword>
<evidence type="ECO:0000313" key="2">
    <source>
        <dbReference type="Proteomes" id="UP000000768"/>
    </source>
</evidence>
<evidence type="ECO:0000313" key="1">
    <source>
        <dbReference type="EMBL" id="OQU91906.1"/>
    </source>
</evidence>
<dbReference type="Gramene" id="OQU91906">
    <property type="protein sequence ID" value="OQU91906"/>
    <property type="gene ID" value="SORBI_3001G261496"/>
</dbReference>
<gene>
    <name evidence="1" type="ORF">SORBI_3001G261496</name>
</gene>
<dbReference type="InParanoid" id="A0A109NDM8"/>
<sequence length="97" mass="10203">MPAPYRLPAPATADPADPTPAVVVWAPAMADPTDLAPAMSPTMTCCPCLQEGGCASDCHADMRSGSLGVAGCFFFQIHSSMWLCNLRIPLTSLLFAF</sequence>
<proteinExistence type="predicted"/>
<name>A0A109NDM8_SORBI</name>
<dbReference type="Proteomes" id="UP000000768">
    <property type="component" value="Chromosome 1"/>
</dbReference>
<reference evidence="1 2" key="1">
    <citation type="journal article" date="2009" name="Nature">
        <title>The Sorghum bicolor genome and the diversification of grasses.</title>
        <authorList>
            <person name="Paterson A.H."/>
            <person name="Bowers J.E."/>
            <person name="Bruggmann R."/>
            <person name="Dubchak I."/>
            <person name="Grimwood J."/>
            <person name="Gundlach H."/>
            <person name="Haberer G."/>
            <person name="Hellsten U."/>
            <person name="Mitros T."/>
            <person name="Poliakov A."/>
            <person name="Schmutz J."/>
            <person name="Spannagl M."/>
            <person name="Tang H."/>
            <person name="Wang X."/>
            <person name="Wicker T."/>
            <person name="Bharti A.K."/>
            <person name="Chapman J."/>
            <person name="Feltus F.A."/>
            <person name="Gowik U."/>
            <person name="Grigoriev I.V."/>
            <person name="Lyons E."/>
            <person name="Maher C.A."/>
            <person name="Martis M."/>
            <person name="Narechania A."/>
            <person name="Otillar R.P."/>
            <person name="Penning B.W."/>
            <person name="Salamov A.A."/>
            <person name="Wang Y."/>
            <person name="Zhang L."/>
            <person name="Carpita N.C."/>
            <person name="Freeling M."/>
            <person name="Gingle A.R."/>
            <person name="Hash C.T."/>
            <person name="Keller B."/>
            <person name="Klein P."/>
            <person name="Kresovich S."/>
            <person name="McCann M.C."/>
            <person name="Ming R."/>
            <person name="Peterson D.G."/>
            <person name="Mehboob-ur-Rahman"/>
            <person name="Ware D."/>
            <person name="Westhoff P."/>
            <person name="Mayer K.F."/>
            <person name="Messing J."/>
            <person name="Rokhsar D.S."/>
        </authorList>
    </citation>
    <scope>NUCLEOTIDE SEQUENCE [LARGE SCALE GENOMIC DNA]</scope>
    <source>
        <strain evidence="2">cv. BTx623</strain>
    </source>
</reference>
<dbReference type="AlphaFoldDB" id="A0A109NDM8"/>
<reference evidence="2" key="2">
    <citation type="journal article" date="2018" name="Plant J.">
        <title>The Sorghum bicolor reference genome: improved assembly, gene annotations, a transcriptome atlas, and signatures of genome organization.</title>
        <authorList>
            <person name="McCormick R.F."/>
            <person name="Truong S.K."/>
            <person name="Sreedasyam A."/>
            <person name="Jenkins J."/>
            <person name="Shu S."/>
            <person name="Sims D."/>
            <person name="Kennedy M."/>
            <person name="Amirebrahimi M."/>
            <person name="Weers B.D."/>
            <person name="McKinley B."/>
            <person name="Mattison A."/>
            <person name="Morishige D.T."/>
            <person name="Grimwood J."/>
            <person name="Schmutz J."/>
            <person name="Mullet J.E."/>
        </authorList>
    </citation>
    <scope>NUCLEOTIDE SEQUENCE [LARGE SCALE GENOMIC DNA]</scope>
    <source>
        <strain evidence="2">cv. BTx623</strain>
    </source>
</reference>
<organism evidence="1 2">
    <name type="scientific">Sorghum bicolor</name>
    <name type="common">Sorghum</name>
    <name type="synonym">Sorghum vulgare</name>
    <dbReference type="NCBI Taxonomy" id="4558"/>
    <lineage>
        <taxon>Eukaryota</taxon>
        <taxon>Viridiplantae</taxon>
        <taxon>Streptophyta</taxon>
        <taxon>Embryophyta</taxon>
        <taxon>Tracheophyta</taxon>
        <taxon>Spermatophyta</taxon>
        <taxon>Magnoliopsida</taxon>
        <taxon>Liliopsida</taxon>
        <taxon>Poales</taxon>
        <taxon>Poaceae</taxon>
        <taxon>PACMAD clade</taxon>
        <taxon>Panicoideae</taxon>
        <taxon>Andropogonodae</taxon>
        <taxon>Andropogoneae</taxon>
        <taxon>Sorghinae</taxon>
        <taxon>Sorghum</taxon>
    </lineage>
</organism>
<dbReference type="EMBL" id="CM000760">
    <property type="protein sequence ID" value="OQU91906.1"/>
    <property type="molecule type" value="Genomic_DNA"/>
</dbReference>